<comment type="caution">
    <text evidence="1">The sequence shown here is derived from an EMBL/GenBank/DDBJ whole genome shotgun (WGS) entry which is preliminary data.</text>
</comment>
<dbReference type="EMBL" id="BPLR01021110">
    <property type="protein sequence ID" value="GIX85993.1"/>
    <property type="molecule type" value="Genomic_DNA"/>
</dbReference>
<organism evidence="1 2">
    <name type="scientific">Caerostris extrusa</name>
    <name type="common">Bark spider</name>
    <name type="synonym">Caerostris bankana</name>
    <dbReference type="NCBI Taxonomy" id="172846"/>
    <lineage>
        <taxon>Eukaryota</taxon>
        <taxon>Metazoa</taxon>
        <taxon>Ecdysozoa</taxon>
        <taxon>Arthropoda</taxon>
        <taxon>Chelicerata</taxon>
        <taxon>Arachnida</taxon>
        <taxon>Araneae</taxon>
        <taxon>Araneomorphae</taxon>
        <taxon>Entelegynae</taxon>
        <taxon>Araneoidea</taxon>
        <taxon>Araneidae</taxon>
        <taxon>Caerostris</taxon>
    </lineage>
</organism>
<proteinExistence type="predicted"/>
<name>A0AAV4NMT9_CAEEX</name>
<evidence type="ECO:0000313" key="2">
    <source>
        <dbReference type="Proteomes" id="UP001054945"/>
    </source>
</evidence>
<dbReference type="AlphaFoldDB" id="A0AAV4NMT9"/>
<gene>
    <name evidence="1" type="ORF">CEXT_492171</name>
</gene>
<evidence type="ECO:0000313" key="1">
    <source>
        <dbReference type="EMBL" id="GIX85993.1"/>
    </source>
</evidence>
<keyword evidence="2" id="KW-1185">Reference proteome</keyword>
<dbReference type="Proteomes" id="UP001054945">
    <property type="component" value="Unassembled WGS sequence"/>
</dbReference>
<protein>
    <submittedName>
        <fullName evidence="1">Uncharacterized protein</fullName>
    </submittedName>
</protein>
<reference evidence="1 2" key="1">
    <citation type="submission" date="2021-06" db="EMBL/GenBank/DDBJ databases">
        <title>Caerostris extrusa draft genome.</title>
        <authorList>
            <person name="Kono N."/>
            <person name="Arakawa K."/>
        </authorList>
    </citation>
    <scope>NUCLEOTIDE SEQUENCE [LARGE SCALE GENOMIC DNA]</scope>
</reference>
<sequence length="122" mass="13986">MGWPVPHCRTLRISQQREISSSNEESCFGFINIKKYAPPDFKVSNIILKSFSKKLHISKLDSNSSIISIEAEINLIKDTEKWRYHDVSSYEDHSAKQNDAIKCDVATIWSGLLKKNKRNSNS</sequence>
<accession>A0AAV4NMT9</accession>